<dbReference type="Pfam" id="PF00196">
    <property type="entry name" value="GerE"/>
    <property type="match status" value="1"/>
</dbReference>
<gene>
    <name evidence="5" type="ORF">Microterr_02890</name>
</gene>
<dbReference type="Pfam" id="PF13401">
    <property type="entry name" value="AAA_22"/>
    <property type="match status" value="1"/>
</dbReference>
<evidence type="ECO:0000313" key="5">
    <source>
        <dbReference type="EMBL" id="BDV29629.1"/>
    </source>
</evidence>
<evidence type="ECO:0000256" key="2">
    <source>
        <dbReference type="ARBA" id="ARBA00023125"/>
    </source>
</evidence>
<dbReference type="InterPro" id="IPR049945">
    <property type="entry name" value="AAA_22"/>
</dbReference>
<dbReference type="SMART" id="SM00421">
    <property type="entry name" value="HTH_LUXR"/>
    <property type="match status" value="1"/>
</dbReference>
<dbReference type="InterPro" id="IPR027417">
    <property type="entry name" value="P-loop_NTPase"/>
</dbReference>
<dbReference type="SMART" id="SM00382">
    <property type="entry name" value="AAA"/>
    <property type="match status" value="1"/>
</dbReference>
<dbReference type="SUPFAM" id="SSF48452">
    <property type="entry name" value="TPR-like"/>
    <property type="match status" value="1"/>
</dbReference>
<dbReference type="InterPro" id="IPR003593">
    <property type="entry name" value="AAA+_ATPase"/>
</dbReference>
<dbReference type="InterPro" id="IPR016032">
    <property type="entry name" value="Sig_transdc_resp-reg_C-effctor"/>
</dbReference>
<name>A0ABM8DVK9_9MICO</name>
<accession>A0ABM8DVK9</accession>
<keyword evidence="3" id="KW-0804">Transcription</keyword>
<dbReference type="EMBL" id="AP027141">
    <property type="protein sequence ID" value="BDV29629.1"/>
    <property type="molecule type" value="Genomic_DNA"/>
</dbReference>
<keyword evidence="6" id="KW-1185">Reference proteome</keyword>
<dbReference type="RefSeq" id="WP_263796556.1">
    <property type="nucleotide sequence ID" value="NZ_AP027141.1"/>
</dbReference>
<evidence type="ECO:0000256" key="1">
    <source>
        <dbReference type="ARBA" id="ARBA00023015"/>
    </source>
</evidence>
<evidence type="ECO:0000256" key="3">
    <source>
        <dbReference type="ARBA" id="ARBA00023163"/>
    </source>
</evidence>
<dbReference type="InterPro" id="IPR011990">
    <property type="entry name" value="TPR-like_helical_dom_sf"/>
</dbReference>
<reference evidence="5 6" key="1">
    <citation type="submission" date="2022-12" db="EMBL/GenBank/DDBJ databases">
        <title>Microbacterium terricola strain KV-448 chromosome, complete genome.</title>
        <authorList>
            <person name="Oshima T."/>
            <person name="Moriya T."/>
            <person name="Bessho Y."/>
        </authorList>
    </citation>
    <scope>NUCLEOTIDE SEQUENCE [LARGE SCALE GENOMIC DNA]</scope>
    <source>
        <strain evidence="5 6">KV-448</strain>
    </source>
</reference>
<dbReference type="InterPro" id="IPR000792">
    <property type="entry name" value="Tscrpt_reg_LuxR_C"/>
</dbReference>
<keyword evidence="1" id="KW-0805">Transcription regulation</keyword>
<dbReference type="Gene3D" id="3.40.50.300">
    <property type="entry name" value="P-loop containing nucleotide triphosphate hydrolases"/>
    <property type="match status" value="1"/>
</dbReference>
<dbReference type="InterPro" id="IPR036388">
    <property type="entry name" value="WH-like_DNA-bd_sf"/>
</dbReference>
<dbReference type="Gene3D" id="1.25.40.10">
    <property type="entry name" value="Tetratricopeptide repeat domain"/>
    <property type="match status" value="1"/>
</dbReference>
<dbReference type="SUPFAM" id="SSF46894">
    <property type="entry name" value="C-terminal effector domain of the bipartite response regulators"/>
    <property type="match status" value="1"/>
</dbReference>
<proteinExistence type="predicted"/>
<evidence type="ECO:0000259" key="4">
    <source>
        <dbReference type="PROSITE" id="PS50043"/>
    </source>
</evidence>
<feature type="domain" description="HTH luxR-type" evidence="4">
    <location>
        <begin position="784"/>
        <end position="849"/>
    </location>
</feature>
<dbReference type="PROSITE" id="PS50043">
    <property type="entry name" value="HTH_LUXR_2"/>
    <property type="match status" value="1"/>
</dbReference>
<dbReference type="SUPFAM" id="SSF52540">
    <property type="entry name" value="P-loop containing nucleoside triphosphate hydrolases"/>
    <property type="match status" value="1"/>
</dbReference>
<dbReference type="PANTHER" id="PTHR44688:SF16">
    <property type="entry name" value="DNA-BINDING TRANSCRIPTIONAL ACTIVATOR DEVR_DOSR"/>
    <property type="match status" value="1"/>
</dbReference>
<protein>
    <recommendedName>
        <fullName evidence="4">HTH luxR-type domain-containing protein</fullName>
    </recommendedName>
</protein>
<keyword evidence="2" id="KW-0238">DNA-binding</keyword>
<dbReference type="Pfam" id="PF25873">
    <property type="entry name" value="WHD_MalT"/>
    <property type="match status" value="1"/>
</dbReference>
<sequence>MTVTPAIPPHAVDRPPLRALLDIGAEAPLTLVVAPAGSGKTVLLAQWAAHLAPTEFAWLELTSADNDAVHLARRLVSELGELDGAFAALDAPLGTPGAGLGAPMIEALAAAFAEVPSRIVVIFDDLHRVTNRDIITDLWRLVDMLPPNVHFVFSTRVDLRLGWSRHRLRHGLVEIRAAQLAFDDADAVHFLERVSRRAVEPSTAAAAVRRTEGWAAGLQLAGLRLRVHPQAGEDGEALAEGERLAIDYLGEEVLEAEDPARRRALLELSVLEEMSPELVEHLTGVDDGAAFLEELECESLFVVPVHGVERRFRFHHLFRDVLRIRLRAAAPAVEGTLLRAAAAWHRDQGAIGDAIECLLAARLWTEAIDAILARGRDVYERGETATVARWLGTVPSDVLEQHPDAVVLRGMVEGMSGRDSIADALLRSVIGRPDVPIGTQLVARAYCATGVQFHVPAERYRDDGLAMLAAADAAGDVDVPDLLQITSPAQIRTVAVLSIGRANLFLGDLIEAERWLSDGLASAGASYAPYRIHGLGSLAICHALAGRLNAATASVDEALDLARETGLLAHPAPADAFLAKAVVAIQRGLPESGALALHEGALRASANNRTQLLWIAHAASRLIDADGTDIAAIPPAGPPSPLVRDILQAVEQRRRREAGRSAPPAPHPFWSAAAFEDVAWLLVQGDHAAAEAVLDAAPAPVPLSPAHAVETEVLRAWAAAVAGDRVAARSLLAAALEHAAAEHLVQPFLRAGRAVIALVEGLPEDPAGFGREVVARYRALRAPAGDLPDPLTARELELLAFLPSRLTNAELAARCFVSVNTVKTHMAHIYRKLDAAGRDAAIARARELGLLKEADIAHAG</sequence>
<dbReference type="InterPro" id="IPR059106">
    <property type="entry name" value="WHD_MalT"/>
</dbReference>
<dbReference type="Gene3D" id="1.10.10.10">
    <property type="entry name" value="Winged helix-like DNA-binding domain superfamily/Winged helix DNA-binding domain"/>
    <property type="match status" value="1"/>
</dbReference>
<dbReference type="PRINTS" id="PR00038">
    <property type="entry name" value="HTHLUXR"/>
</dbReference>
<evidence type="ECO:0000313" key="6">
    <source>
        <dbReference type="Proteomes" id="UP001317779"/>
    </source>
</evidence>
<dbReference type="CDD" id="cd06170">
    <property type="entry name" value="LuxR_C_like"/>
    <property type="match status" value="1"/>
</dbReference>
<dbReference type="Proteomes" id="UP001317779">
    <property type="component" value="Chromosome"/>
</dbReference>
<dbReference type="PANTHER" id="PTHR44688">
    <property type="entry name" value="DNA-BINDING TRANSCRIPTIONAL ACTIVATOR DEVR_DOSR"/>
    <property type="match status" value="1"/>
</dbReference>
<organism evidence="5 6">
    <name type="scientific">Microbacterium terricola</name>
    <dbReference type="NCBI Taxonomy" id="344163"/>
    <lineage>
        <taxon>Bacteria</taxon>
        <taxon>Bacillati</taxon>
        <taxon>Actinomycetota</taxon>
        <taxon>Actinomycetes</taxon>
        <taxon>Micrococcales</taxon>
        <taxon>Microbacteriaceae</taxon>
        <taxon>Microbacterium</taxon>
    </lineage>
</organism>